<gene>
    <name evidence="1" type="ORF">EVA_05142</name>
</gene>
<organism evidence="1">
    <name type="scientific">gut metagenome</name>
    <dbReference type="NCBI Taxonomy" id="749906"/>
    <lineage>
        <taxon>unclassified sequences</taxon>
        <taxon>metagenomes</taxon>
        <taxon>organismal metagenomes</taxon>
    </lineage>
</organism>
<protein>
    <submittedName>
        <fullName evidence="1">Uncharacterized protein</fullName>
    </submittedName>
</protein>
<proteinExistence type="predicted"/>
<dbReference type="EMBL" id="AMCI01001072">
    <property type="protein sequence ID" value="EJX06752.1"/>
    <property type="molecule type" value="Genomic_DNA"/>
</dbReference>
<accession>J9GH26</accession>
<dbReference type="AlphaFoldDB" id="J9GH26"/>
<evidence type="ECO:0000313" key="1">
    <source>
        <dbReference type="EMBL" id="EJX06752.1"/>
    </source>
</evidence>
<reference evidence="1" key="1">
    <citation type="journal article" date="2012" name="PLoS ONE">
        <title>Gene sets for utilization of primary and secondary nutrition supplies in the distal gut of endangered iberian lynx.</title>
        <authorList>
            <person name="Alcaide M."/>
            <person name="Messina E."/>
            <person name="Richter M."/>
            <person name="Bargiela R."/>
            <person name="Peplies J."/>
            <person name="Huws S.A."/>
            <person name="Newbold C.J."/>
            <person name="Golyshin P.N."/>
            <person name="Simon M.A."/>
            <person name="Lopez G."/>
            <person name="Yakimov M.M."/>
            <person name="Ferrer M."/>
        </authorList>
    </citation>
    <scope>NUCLEOTIDE SEQUENCE</scope>
</reference>
<sequence>MEFSDIHSIPCKNSFVYSSKVSFSLSIKLFFFFSDFSWVSALPFPDRF</sequence>
<comment type="caution">
    <text evidence="1">The sequence shown here is derived from an EMBL/GenBank/DDBJ whole genome shotgun (WGS) entry which is preliminary data.</text>
</comment>
<name>J9GH26_9ZZZZ</name>